<proteinExistence type="predicted"/>
<gene>
    <name evidence="2" type="ORF">I6K02_09350</name>
</gene>
<dbReference type="RefSeq" id="WP_006765176.1">
    <property type="nucleotide sequence ID" value="NZ_CABVPR010000028.1"/>
</dbReference>
<dbReference type="GeneID" id="93126831"/>
<dbReference type="AlphaFoldDB" id="A0A892I5D6"/>
<dbReference type="Proteomes" id="UP000625568">
    <property type="component" value="Chromosome 1"/>
</dbReference>
<accession>A0A892I5D6</accession>
<dbReference type="Pfam" id="PF10908">
    <property type="entry name" value="Tlde1_dom"/>
    <property type="match status" value="1"/>
</dbReference>
<reference evidence="2 3" key="1">
    <citation type="submission" date="2021-02" db="EMBL/GenBank/DDBJ databases">
        <title>FDA dAtabase for Regulatory Grade micrObial Sequences (FDA-ARGOS): Supporting development and validation of Infectious Disease Dx tests.</title>
        <authorList>
            <person name="Minogue T."/>
            <person name="Wolcott M."/>
            <person name="Wasieloski L."/>
            <person name="Aguilar W."/>
            <person name="Moore D."/>
            <person name="Jaissle J."/>
            <person name="Tallon L."/>
            <person name="Sadzewicz L."/>
            <person name="Zhao X."/>
            <person name="Boylan J."/>
            <person name="Ott S."/>
            <person name="Bowen H."/>
            <person name="Vavikolanu K."/>
            <person name="Mehta A."/>
            <person name="Aluvathingal J."/>
            <person name="Nadendla S."/>
            <person name="Yan Y."/>
            <person name="Sichtig H."/>
        </authorList>
    </citation>
    <scope>NUCLEOTIDE SEQUENCE [LARGE SCALE GENOMIC DNA]</scope>
    <source>
        <strain evidence="2 3">FDAARGOS_1272</strain>
    </source>
</reference>
<protein>
    <submittedName>
        <fullName evidence="2">DUF2778 domain-containing protein</fullName>
    </submittedName>
</protein>
<dbReference type="EMBL" id="CP069482">
    <property type="protein sequence ID" value="QRO76140.1"/>
    <property type="molecule type" value="Genomic_DNA"/>
</dbReference>
<feature type="domain" description="Tlde1" evidence="1">
    <location>
        <begin position="21"/>
        <end position="137"/>
    </location>
</feature>
<name>A0A892I5D6_9BURK</name>
<evidence type="ECO:0000313" key="3">
    <source>
        <dbReference type="Proteomes" id="UP000625568"/>
    </source>
</evidence>
<evidence type="ECO:0000259" key="1">
    <source>
        <dbReference type="Pfam" id="PF10908"/>
    </source>
</evidence>
<dbReference type="InterPro" id="IPR021225">
    <property type="entry name" value="Tlde1_dom"/>
</dbReference>
<evidence type="ECO:0000313" key="2">
    <source>
        <dbReference type="EMBL" id="QRO76140.1"/>
    </source>
</evidence>
<sequence length="151" mass="17169">MQISFELNSQPLSKLIHGSQRFPAFSGQGQYRNKPQYQCIVKNGPIPRGTYYIVDRGSTLFDIPHLLRGVNKFEWFALYAKDRKIDDELFCSQVKRGQFRLHPKGPLGISEGCITVEKRSDFIALRRAILNAPKFRIAANAYDAYGTVVVS</sequence>
<keyword evidence="3" id="KW-1185">Reference proteome</keyword>
<organism evidence="2 3">
    <name type="scientific">Burkholderia dolosa</name>
    <dbReference type="NCBI Taxonomy" id="152500"/>
    <lineage>
        <taxon>Bacteria</taxon>
        <taxon>Pseudomonadati</taxon>
        <taxon>Pseudomonadota</taxon>
        <taxon>Betaproteobacteria</taxon>
        <taxon>Burkholderiales</taxon>
        <taxon>Burkholderiaceae</taxon>
        <taxon>Burkholderia</taxon>
        <taxon>Burkholderia cepacia complex</taxon>
    </lineage>
</organism>